<dbReference type="KEGG" id="clup:CLUP02_11549"/>
<proteinExistence type="predicted"/>
<keyword evidence="3" id="KW-1185">Reference proteome</keyword>
<feature type="region of interest" description="Disordered" evidence="1">
    <location>
        <begin position="444"/>
        <end position="465"/>
    </location>
</feature>
<dbReference type="AlphaFoldDB" id="A0A9Q8SZL8"/>
<accession>A0A9Q8SZL8</accession>
<gene>
    <name evidence="2" type="ORF">CLUP02_11549</name>
</gene>
<evidence type="ECO:0000256" key="1">
    <source>
        <dbReference type="SAM" id="MobiDB-lite"/>
    </source>
</evidence>
<name>A0A9Q8SZL8_9PEZI</name>
<dbReference type="GeneID" id="73345527"/>
<reference evidence="2" key="1">
    <citation type="journal article" date="2021" name="Mol. Plant Microbe Interact.">
        <title>Complete Genome Sequence of the Plant-Pathogenic Fungus Colletotrichum lupini.</title>
        <authorList>
            <person name="Baroncelli R."/>
            <person name="Pensec F."/>
            <person name="Da Lio D."/>
            <person name="Boufleur T."/>
            <person name="Vicente I."/>
            <person name="Sarrocco S."/>
            <person name="Picot A."/>
            <person name="Baraldi E."/>
            <person name="Sukno S."/>
            <person name="Thon M."/>
            <person name="Le Floch G."/>
        </authorList>
    </citation>
    <scope>NUCLEOTIDE SEQUENCE</scope>
    <source>
        <strain evidence="2">IMI 504893</strain>
    </source>
</reference>
<organism evidence="2 3">
    <name type="scientific">Colletotrichum lupini</name>
    <dbReference type="NCBI Taxonomy" id="145971"/>
    <lineage>
        <taxon>Eukaryota</taxon>
        <taxon>Fungi</taxon>
        <taxon>Dikarya</taxon>
        <taxon>Ascomycota</taxon>
        <taxon>Pezizomycotina</taxon>
        <taxon>Sordariomycetes</taxon>
        <taxon>Hypocreomycetidae</taxon>
        <taxon>Glomerellales</taxon>
        <taxon>Glomerellaceae</taxon>
        <taxon>Colletotrichum</taxon>
        <taxon>Colletotrichum acutatum species complex</taxon>
    </lineage>
</organism>
<dbReference type="Proteomes" id="UP000830671">
    <property type="component" value="Chromosome 6"/>
</dbReference>
<sequence>MQAVSKWSQSRTSTRPHCEVAWEGGRLILDLEPLRGRHGNGETMSLIHPDIVKYQHADGSRGLARSPGLPYSTVRRLSIQLSVCTLQRATIKRKWKGNAVDSTRSQVPPTGDSTHVNLARVRKDTSPRVPPPLATQSLARVDRTHTICTSNNASTAPTKVSQPSKKLSGSCLLALPIAACPAVIVTTLQLRSTARRRTRPGFTIGRPLTASLGPIGVSFPVPSLTLTAPETLIHTSTMVEHRQTHHELEGTSIETPRPFLIVSRAEDFGGLPSLHIIQLTLSCDATVPRTRLFSSSSHNCSMLPHFISSEQRVRNARRSNRRDDLSKRLHQTRPIAMTASFPRLTLVEVTSRPQPLPVYLCSVSALGSGHPKQWHMIILAICPGHNDVQPAAAPSSHLHDPSHPHPPLSFLGNHMLRRPANMAVGDLGVIINTNVSEAPEVPGFWPQPPQNTSRQVPSNGVDKRCTNPSQVQRLFRIAVAENHYRPSSQDANVKASLTTSGTRQWARHITTSCQSRPPKLALAGSGAFVEEFNPSLMFLVNNESAYIFAIFQSSLKCFRVSRSISIDNYWLWSRTYFMAVPSISCRDIVARATVNGTTGTARTSQVRLSSGDNDNNDIEYETCLANIPSKSRKQVEQD</sequence>
<evidence type="ECO:0000313" key="3">
    <source>
        <dbReference type="Proteomes" id="UP000830671"/>
    </source>
</evidence>
<dbReference type="RefSeq" id="XP_049147662.1">
    <property type="nucleotide sequence ID" value="XM_049290517.1"/>
</dbReference>
<dbReference type="EMBL" id="CP019478">
    <property type="protein sequence ID" value="UQC86050.1"/>
    <property type="molecule type" value="Genomic_DNA"/>
</dbReference>
<protein>
    <submittedName>
        <fullName evidence="2">Uncharacterized protein</fullName>
    </submittedName>
</protein>
<evidence type="ECO:0000313" key="2">
    <source>
        <dbReference type="EMBL" id="UQC86050.1"/>
    </source>
</evidence>